<comment type="caution">
    <text evidence="2">The sequence shown here is derived from an EMBL/GenBank/DDBJ whole genome shotgun (WGS) entry which is preliminary data.</text>
</comment>
<proteinExistence type="predicted"/>
<sequence>MTPRPILATVSCLAALAAGTLHLLGAPPTGYSAIFAPRWVVPAAAAVGLVAIWLSGPARRPRVGVPTGWAAVVLLFWGAGGLALEGFRAFFAVTGIPAGEFAQVDVPGMLTRALSALAAVATVLYTWDVGREARPGAAGRRRWPRCLAVAMCVPYPSLKIYWWLGGTVGRPEPYTGGLPGMELALFAVGALVALGLTGSLVEGRLRPVLLAAGWAGSTAALTMGALMVFGTLAQLLGVSDGPVDLGAGAITALVALTYGSWLAVGVALLAATLQAHDGRRVLGHAPTGGRAERGVA</sequence>
<dbReference type="EMBL" id="BAAAPM010000005">
    <property type="protein sequence ID" value="GAA1730283.1"/>
    <property type="molecule type" value="Genomic_DNA"/>
</dbReference>
<evidence type="ECO:0000313" key="3">
    <source>
        <dbReference type="Proteomes" id="UP001501138"/>
    </source>
</evidence>
<evidence type="ECO:0000256" key="1">
    <source>
        <dbReference type="SAM" id="Phobius"/>
    </source>
</evidence>
<feature type="transmembrane region" description="Helical" evidence="1">
    <location>
        <begin position="208"/>
        <end position="233"/>
    </location>
</feature>
<dbReference type="Proteomes" id="UP001501138">
    <property type="component" value="Unassembled WGS sequence"/>
</dbReference>
<protein>
    <submittedName>
        <fullName evidence="2">Uncharacterized protein</fullName>
    </submittedName>
</protein>
<evidence type="ECO:0000313" key="2">
    <source>
        <dbReference type="EMBL" id="GAA1730283.1"/>
    </source>
</evidence>
<gene>
    <name evidence="2" type="ORF">GCM10009809_27260</name>
</gene>
<feature type="transmembrane region" description="Helical" evidence="1">
    <location>
        <begin position="68"/>
        <end position="89"/>
    </location>
</feature>
<reference evidence="3" key="1">
    <citation type="journal article" date="2019" name="Int. J. Syst. Evol. Microbiol.">
        <title>The Global Catalogue of Microorganisms (GCM) 10K type strain sequencing project: providing services to taxonomists for standard genome sequencing and annotation.</title>
        <authorList>
            <consortium name="The Broad Institute Genomics Platform"/>
            <consortium name="The Broad Institute Genome Sequencing Center for Infectious Disease"/>
            <person name="Wu L."/>
            <person name="Ma J."/>
        </authorList>
    </citation>
    <scope>NUCLEOTIDE SEQUENCE [LARGE SCALE GENOMIC DNA]</scope>
    <source>
        <strain evidence="3">JCM 15589</strain>
    </source>
</reference>
<name>A0ABP4VL80_9MICO</name>
<keyword evidence="1" id="KW-1133">Transmembrane helix</keyword>
<feature type="transmembrane region" description="Helical" evidence="1">
    <location>
        <begin position="109"/>
        <end position="127"/>
    </location>
</feature>
<feature type="transmembrane region" description="Helical" evidence="1">
    <location>
        <begin position="35"/>
        <end position="56"/>
    </location>
</feature>
<keyword evidence="1" id="KW-0472">Membrane</keyword>
<keyword evidence="3" id="KW-1185">Reference proteome</keyword>
<dbReference type="RefSeq" id="WP_344248995.1">
    <property type="nucleotide sequence ID" value="NZ_BAAAPM010000005.1"/>
</dbReference>
<feature type="transmembrane region" description="Helical" evidence="1">
    <location>
        <begin position="184"/>
        <end position="201"/>
    </location>
</feature>
<organism evidence="2 3">
    <name type="scientific">Isoptericola hypogeus</name>
    <dbReference type="NCBI Taxonomy" id="300179"/>
    <lineage>
        <taxon>Bacteria</taxon>
        <taxon>Bacillati</taxon>
        <taxon>Actinomycetota</taxon>
        <taxon>Actinomycetes</taxon>
        <taxon>Micrococcales</taxon>
        <taxon>Promicromonosporaceae</taxon>
        <taxon>Isoptericola</taxon>
    </lineage>
</organism>
<feature type="transmembrane region" description="Helical" evidence="1">
    <location>
        <begin position="245"/>
        <end position="270"/>
    </location>
</feature>
<feature type="transmembrane region" description="Helical" evidence="1">
    <location>
        <begin position="147"/>
        <end position="164"/>
    </location>
</feature>
<keyword evidence="1" id="KW-0812">Transmembrane</keyword>
<accession>A0ABP4VL80</accession>